<keyword evidence="8" id="KW-1185">Reference proteome</keyword>
<gene>
    <name evidence="6" type="ORF">ACT18_06930</name>
    <name evidence="7" type="ORF">BST28_06415</name>
    <name evidence="5" type="ORF">GWR20_11835</name>
</gene>
<dbReference type="Gene3D" id="1.10.10.2840">
    <property type="entry name" value="PucR C-terminal helix-turn-helix domain"/>
    <property type="match status" value="1"/>
</dbReference>
<dbReference type="Proteomes" id="UP000192713">
    <property type="component" value="Unassembled WGS sequence"/>
</dbReference>
<dbReference type="PANTHER" id="PTHR33744:SF1">
    <property type="entry name" value="DNA-BINDING TRANSCRIPTIONAL ACTIVATOR ADER"/>
    <property type="match status" value="1"/>
</dbReference>
<dbReference type="Pfam" id="PF17853">
    <property type="entry name" value="GGDEF_2"/>
    <property type="match status" value="1"/>
</dbReference>
<dbReference type="InterPro" id="IPR041522">
    <property type="entry name" value="CdaR_GGDEF"/>
</dbReference>
<evidence type="ECO:0000256" key="1">
    <source>
        <dbReference type="ARBA" id="ARBA00006754"/>
    </source>
</evidence>
<evidence type="ECO:0000313" key="9">
    <source>
        <dbReference type="Proteomes" id="UP000192713"/>
    </source>
</evidence>
<dbReference type="Proteomes" id="UP000092668">
    <property type="component" value="Unassembled WGS sequence"/>
</dbReference>
<evidence type="ECO:0000259" key="2">
    <source>
        <dbReference type="Pfam" id="PF13556"/>
    </source>
</evidence>
<dbReference type="STRING" id="354243.BST28_06415"/>
<dbReference type="EMBL" id="JAACYR010000035">
    <property type="protein sequence ID" value="NDJ89838.1"/>
    <property type="molecule type" value="Genomic_DNA"/>
</dbReference>
<evidence type="ECO:0000313" key="6">
    <source>
        <dbReference type="EMBL" id="OBY32521.1"/>
    </source>
</evidence>
<dbReference type="InterPro" id="IPR042070">
    <property type="entry name" value="PucR_C-HTH_sf"/>
</dbReference>
<evidence type="ECO:0000313" key="8">
    <source>
        <dbReference type="Proteomes" id="UP000092668"/>
    </source>
</evidence>
<comment type="similarity">
    <text evidence="1">Belongs to the CdaR family.</text>
</comment>
<dbReference type="Pfam" id="PF13556">
    <property type="entry name" value="HTH_30"/>
    <property type="match status" value="1"/>
</dbReference>
<dbReference type="PANTHER" id="PTHR33744">
    <property type="entry name" value="CARBOHYDRATE DIACID REGULATOR"/>
    <property type="match status" value="1"/>
</dbReference>
<proteinExistence type="inferred from homology"/>
<feature type="domain" description="PucR C-terminal helix-turn-helix" evidence="2">
    <location>
        <begin position="356"/>
        <end position="411"/>
    </location>
</feature>
<protein>
    <submittedName>
        <fullName evidence="6">PucR family transcriptional regulator</fullName>
    </submittedName>
</protein>
<evidence type="ECO:0000313" key="10">
    <source>
        <dbReference type="Proteomes" id="UP000466523"/>
    </source>
</evidence>
<accession>A0A1B8SIG2</accession>
<feature type="domain" description="RsbT co-antagonist protein RsbRD N-terminal" evidence="3">
    <location>
        <begin position="27"/>
        <end position="170"/>
    </location>
</feature>
<organism evidence="6 8">
    <name type="scientific">Mycolicibacter kumamotonensis</name>
    <dbReference type="NCBI Taxonomy" id="354243"/>
    <lineage>
        <taxon>Bacteria</taxon>
        <taxon>Bacillati</taxon>
        <taxon>Actinomycetota</taxon>
        <taxon>Actinomycetes</taxon>
        <taxon>Mycobacteriales</taxon>
        <taxon>Mycobacteriaceae</taxon>
        <taxon>Mycolicibacter</taxon>
    </lineage>
</organism>
<feature type="domain" description="CdaR GGDEF-like" evidence="4">
    <location>
        <begin position="185"/>
        <end position="302"/>
    </location>
</feature>
<evidence type="ECO:0000259" key="3">
    <source>
        <dbReference type="Pfam" id="PF14361"/>
    </source>
</evidence>
<dbReference type="EMBL" id="LFOE01000006">
    <property type="protein sequence ID" value="OBY32521.1"/>
    <property type="molecule type" value="Genomic_DNA"/>
</dbReference>
<evidence type="ECO:0000259" key="4">
    <source>
        <dbReference type="Pfam" id="PF17853"/>
    </source>
</evidence>
<reference evidence="6 8" key="1">
    <citation type="submission" date="2015-06" db="EMBL/GenBank/DDBJ databases">
        <title>Genome sequence of Mycobacterium kumamotonense strain Roo.</title>
        <authorList>
            <person name="Greninger A.L."/>
            <person name="Cunningham G."/>
            <person name="Miller S."/>
        </authorList>
    </citation>
    <scope>NUCLEOTIDE SEQUENCE [LARGE SCALE GENOMIC DNA]</scope>
    <source>
        <strain evidence="6 8">Roo</strain>
    </source>
</reference>
<dbReference type="InterPro" id="IPR025751">
    <property type="entry name" value="RsbRD_N_dom"/>
</dbReference>
<evidence type="ECO:0000313" key="5">
    <source>
        <dbReference type="EMBL" id="NDJ89838.1"/>
    </source>
</evidence>
<dbReference type="InterPro" id="IPR025736">
    <property type="entry name" value="PucR_C-HTH_dom"/>
</dbReference>
<dbReference type="OrthoDB" id="3663486at2"/>
<comment type="caution">
    <text evidence="6">The sequence shown here is derived from an EMBL/GenBank/DDBJ whole genome shotgun (WGS) entry which is preliminary data.</text>
</comment>
<dbReference type="InterPro" id="IPR051448">
    <property type="entry name" value="CdaR-like_regulators"/>
</dbReference>
<dbReference type="RefSeq" id="WP_019735384.1">
    <property type="nucleotide sequence ID" value="NZ_JAACYR010000035.1"/>
</dbReference>
<evidence type="ECO:0000313" key="7">
    <source>
        <dbReference type="EMBL" id="ORA81619.1"/>
    </source>
</evidence>
<sequence length="424" mass="46970">MVERSGDDSSVVAESAAVIAGLEGRLDEVTDMVVQHLLAEIAELRGETQLLELLRASAERNIDTVFAAIHHNIPIEHVEPPTAALEHARRLAQRGVPANALARAYRLGQQTMLDIVLNEVQLADLDPRRSLAVFRQLTDITFKYIDRISLQVIAAYETERDRWLETQNSTRALRVRELLDTETADVDAVSLAIEYPLHRWHLAVVVWCPETDQDDELVRMERLVRGLGETLGSQGRPLFVAADRVTGWAWIPLTVNSARDAVSRTRRFAEADKQAPSLAIGDPLPGVDGFRRSHRQALGAHAVALAAGPGAPRILANNDSGLSAAALLADKLDVVRVWVADVLGPLACDTEADQRLRETVRVFLRAGSSYKAAAAELNLHFNSVKYRIQRAEERRGRPISHDRLEVEFALLLCHWLRAAVLRGV</sequence>
<dbReference type="EMBL" id="MVHU01000006">
    <property type="protein sequence ID" value="ORA81619.1"/>
    <property type="molecule type" value="Genomic_DNA"/>
</dbReference>
<dbReference type="Pfam" id="PF14361">
    <property type="entry name" value="RsbRD_N"/>
    <property type="match status" value="1"/>
</dbReference>
<dbReference type="Proteomes" id="UP000466523">
    <property type="component" value="Unassembled WGS sequence"/>
</dbReference>
<name>A0A1B8SIG2_9MYCO</name>
<reference evidence="5 10" key="3">
    <citation type="submission" date="2020-01" db="EMBL/GenBank/DDBJ databases">
        <authorList>
            <person name="Sanchez-Estrada R."/>
            <person name="Gonzalez-Y-Merchand J.A."/>
            <person name="Rivera-Gutierrez S."/>
        </authorList>
    </citation>
    <scope>NUCLEOTIDE SEQUENCE [LARGE SCALE GENOMIC DNA]</scope>
    <source>
        <strain evidence="5 10">CST 7247</strain>
    </source>
</reference>
<dbReference type="AlphaFoldDB" id="A0A1B8SIG2"/>
<reference evidence="7 9" key="2">
    <citation type="submission" date="2017-02" db="EMBL/GenBank/DDBJ databases">
        <title>The new phylogeny of genus Mycobacterium.</title>
        <authorList>
            <person name="Tortoli E."/>
            <person name="Trovato A."/>
            <person name="Cirillo D.M."/>
        </authorList>
    </citation>
    <scope>NUCLEOTIDE SEQUENCE [LARGE SCALE GENOMIC DNA]</scope>
    <source>
        <strain evidence="7 9">DSM 45093</strain>
    </source>
</reference>
<dbReference type="PATRIC" id="fig|354243.3.peg.1445"/>